<dbReference type="InterPro" id="IPR036282">
    <property type="entry name" value="Glutathione-S-Trfase_C_sf"/>
</dbReference>
<dbReference type="InterPro" id="IPR010987">
    <property type="entry name" value="Glutathione-S-Trfase_C-like"/>
</dbReference>
<dbReference type="CDD" id="cd10305">
    <property type="entry name" value="GST_C_AIMP3"/>
    <property type="match status" value="1"/>
</dbReference>
<dbReference type="PANTHER" id="PTHR44490">
    <property type="entry name" value="EUKARYOTIC TRANSLATION ELONGATION FACTOR 1 EPSILON-1"/>
    <property type="match status" value="1"/>
</dbReference>
<evidence type="ECO:0000313" key="3">
    <source>
        <dbReference type="RefSeq" id="XP_011647352.1"/>
    </source>
</evidence>
<feature type="domain" description="GST C-terminal" evidence="1">
    <location>
        <begin position="95"/>
        <end position="234"/>
    </location>
</feature>
<reference evidence="3" key="1">
    <citation type="submission" date="2025-08" db="UniProtKB">
        <authorList>
            <consortium name="RefSeq"/>
        </authorList>
    </citation>
    <scope>IDENTIFICATION</scope>
</reference>
<organism evidence="2 3">
    <name type="scientific">Pogonomyrmex barbatus</name>
    <name type="common">red harvester ant</name>
    <dbReference type="NCBI Taxonomy" id="144034"/>
    <lineage>
        <taxon>Eukaryota</taxon>
        <taxon>Metazoa</taxon>
        <taxon>Ecdysozoa</taxon>
        <taxon>Arthropoda</taxon>
        <taxon>Hexapoda</taxon>
        <taxon>Insecta</taxon>
        <taxon>Pterygota</taxon>
        <taxon>Neoptera</taxon>
        <taxon>Endopterygota</taxon>
        <taxon>Hymenoptera</taxon>
        <taxon>Apocrita</taxon>
        <taxon>Aculeata</taxon>
        <taxon>Formicoidea</taxon>
        <taxon>Formicidae</taxon>
        <taxon>Myrmicinae</taxon>
        <taxon>Pogonomyrmex</taxon>
    </lineage>
</organism>
<dbReference type="PANTHER" id="PTHR44490:SF1">
    <property type="entry name" value="EUKARYOTIC TRANSLATION ELONGATION FACTOR 1 EPSILON-1"/>
    <property type="match status" value="1"/>
</dbReference>
<evidence type="ECO:0000313" key="2">
    <source>
        <dbReference type="Proteomes" id="UP000504615"/>
    </source>
</evidence>
<evidence type="ECO:0000259" key="1">
    <source>
        <dbReference type="PROSITE" id="PS50405"/>
    </source>
</evidence>
<dbReference type="Pfam" id="PF21972">
    <property type="entry name" value="Arc1p_N_like"/>
    <property type="match status" value="1"/>
</dbReference>
<dbReference type="GO" id="GO:0017101">
    <property type="term" value="C:aminoacyl-tRNA synthetase multienzyme complex"/>
    <property type="evidence" value="ECO:0007669"/>
    <property type="project" value="InterPro"/>
</dbReference>
<dbReference type="PROSITE" id="PS50405">
    <property type="entry name" value="GST_CTER"/>
    <property type="match status" value="1"/>
</dbReference>
<dbReference type="GO" id="GO:0003746">
    <property type="term" value="F:translation elongation factor activity"/>
    <property type="evidence" value="ECO:0007669"/>
    <property type="project" value="UniProtKB-KW"/>
</dbReference>
<dbReference type="InterPro" id="IPR053837">
    <property type="entry name" value="AIMP3/p18_C"/>
</dbReference>
<sequence>MTDFLTKKVINFNAYISVRKADCRVFLPDSFILKPHRLSLILSNSEVKTPLNIVSFTSISIMGLCNVECIERIARYLDISSGKLQVSDKNIIQADIPEYKENLLSIQGFSTIVQALARKSKYSNILGNEKETRALTQQWLEYVITCVNYVDIPANAKRVLNELNMILKDVPYITGTRKTIADIVLYYVLYSIMKKLSHPEKARYVHVSRWFDNIQQEEKLRQELDLISFNLMHLFL</sequence>
<dbReference type="GO" id="GO:0005634">
    <property type="term" value="C:nucleus"/>
    <property type="evidence" value="ECO:0007669"/>
    <property type="project" value="TreeGrafter"/>
</dbReference>
<dbReference type="OrthoDB" id="19141at2759"/>
<dbReference type="GO" id="GO:0043517">
    <property type="term" value="P:positive regulation of DNA damage response, signal transduction by p53 class mediator"/>
    <property type="evidence" value="ECO:0007669"/>
    <property type="project" value="InterPro"/>
</dbReference>
<dbReference type="SUPFAM" id="SSF47616">
    <property type="entry name" value="GST C-terminal domain-like"/>
    <property type="match status" value="1"/>
</dbReference>
<protein>
    <submittedName>
        <fullName evidence="3">Eukaryotic translation elongation factor 1 epsilon-1 isoform X1</fullName>
    </submittedName>
</protein>
<keyword evidence="2" id="KW-1185">Reference proteome</keyword>
<dbReference type="CTD" id="246507"/>
<dbReference type="KEGG" id="pbar:105433645"/>
<dbReference type="Proteomes" id="UP000504615">
    <property type="component" value="Unplaced"/>
</dbReference>
<gene>
    <name evidence="3" type="primary">LOC105433645</name>
</gene>
<keyword evidence="3" id="KW-0251">Elongation factor</keyword>
<keyword evidence="3" id="KW-0648">Protein biosynthesis</keyword>
<dbReference type="AlphaFoldDB" id="A0A6I9WVG6"/>
<dbReference type="InterPro" id="IPR042450">
    <property type="entry name" value="EEF1E1"/>
</dbReference>
<accession>A0A6I9WVG6</accession>
<dbReference type="GeneID" id="105433645"/>
<dbReference type="GO" id="GO:0005737">
    <property type="term" value="C:cytoplasm"/>
    <property type="evidence" value="ECO:0007669"/>
    <property type="project" value="TreeGrafter"/>
</dbReference>
<dbReference type="InterPro" id="IPR053836">
    <property type="entry name" value="Arc1-like_N"/>
</dbReference>
<dbReference type="RefSeq" id="XP_011647352.1">
    <property type="nucleotide sequence ID" value="XM_011649050.1"/>
</dbReference>
<proteinExistence type="predicted"/>
<name>A0A6I9WVG6_9HYME</name>
<dbReference type="Gene3D" id="1.20.1050.10">
    <property type="match status" value="1"/>
</dbReference>